<dbReference type="PROSITE" id="PS51318">
    <property type="entry name" value="TAT"/>
    <property type="match status" value="1"/>
</dbReference>
<feature type="domain" description="4Fe-4S ferredoxin-type" evidence="9">
    <location>
        <begin position="54"/>
        <end position="84"/>
    </location>
</feature>
<accession>A0A831W7N3</accession>
<dbReference type="NCBIfam" id="NF007012">
    <property type="entry name" value="PRK09476.1"/>
    <property type="match status" value="1"/>
</dbReference>
<evidence type="ECO:0000259" key="9">
    <source>
        <dbReference type="PROSITE" id="PS51379"/>
    </source>
</evidence>
<dbReference type="Proteomes" id="UP000886339">
    <property type="component" value="Unassembled WGS sequence"/>
</dbReference>
<evidence type="ECO:0000256" key="3">
    <source>
        <dbReference type="ARBA" id="ARBA00022723"/>
    </source>
</evidence>
<dbReference type="EMBL" id="DRLF01000139">
    <property type="protein sequence ID" value="HEC05943.1"/>
    <property type="molecule type" value="Genomic_DNA"/>
</dbReference>
<dbReference type="Gene3D" id="3.30.70.20">
    <property type="match status" value="2"/>
</dbReference>
<dbReference type="PROSITE" id="PS51379">
    <property type="entry name" value="4FE4S_FER_2"/>
    <property type="match status" value="3"/>
</dbReference>
<proteinExistence type="predicted"/>
<reference evidence="10" key="1">
    <citation type="journal article" date="2020" name="mSystems">
        <title>Genome- and Community-Level Interaction Insights into Carbon Utilization and Element Cycling Functions of Hydrothermarchaeota in Hydrothermal Sediment.</title>
        <authorList>
            <person name="Zhou Z."/>
            <person name="Liu Y."/>
            <person name="Xu W."/>
            <person name="Pan J."/>
            <person name="Luo Z.H."/>
            <person name="Li M."/>
        </authorList>
    </citation>
    <scope>NUCLEOTIDE SEQUENCE [LARGE SCALE GENOMIC DNA]</scope>
    <source>
        <strain evidence="10">HyVt-458</strain>
    </source>
</reference>
<dbReference type="GO" id="GO:0051539">
    <property type="term" value="F:4 iron, 4 sulfur cluster binding"/>
    <property type="evidence" value="ECO:0007669"/>
    <property type="project" value="UniProtKB-KW"/>
</dbReference>
<keyword evidence="1" id="KW-0813">Transport</keyword>
<evidence type="ECO:0000256" key="4">
    <source>
        <dbReference type="ARBA" id="ARBA00022737"/>
    </source>
</evidence>
<dbReference type="InterPro" id="IPR006311">
    <property type="entry name" value="TAT_signal"/>
</dbReference>
<evidence type="ECO:0000256" key="7">
    <source>
        <dbReference type="ARBA" id="ARBA00023014"/>
    </source>
</evidence>
<dbReference type="GO" id="GO:0046872">
    <property type="term" value="F:metal ion binding"/>
    <property type="evidence" value="ECO:0007669"/>
    <property type="project" value="UniProtKB-KW"/>
</dbReference>
<dbReference type="NCBIfam" id="TIGR00397">
    <property type="entry name" value="mauM_napG"/>
    <property type="match status" value="1"/>
</dbReference>
<evidence type="ECO:0000256" key="2">
    <source>
        <dbReference type="ARBA" id="ARBA00022485"/>
    </source>
</evidence>
<protein>
    <submittedName>
        <fullName evidence="10">Ferredoxin-type protein NapG</fullName>
    </submittedName>
</protein>
<feature type="domain" description="4Fe-4S ferredoxin-type" evidence="9">
    <location>
        <begin position="180"/>
        <end position="211"/>
    </location>
</feature>
<keyword evidence="3" id="KW-0479">Metal-binding</keyword>
<keyword evidence="6" id="KW-0408">Iron</keyword>
<dbReference type="InterPro" id="IPR017900">
    <property type="entry name" value="4Fe4S_Fe_S_CS"/>
</dbReference>
<feature type="region of interest" description="Disordered" evidence="8">
    <location>
        <begin position="268"/>
        <end position="290"/>
    </location>
</feature>
<dbReference type="CDD" id="cd16373">
    <property type="entry name" value="DMSOR_beta_like"/>
    <property type="match status" value="1"/>
</dbReference>
<evidence type="ECO:0000256" key="6">
    <source>
        <dbReference type="ARBA" id="ARBA00023004"/>
    </source>
</evidence>
<sequence length="290" mass="31452">MAKSDKGKKSVSRRQFLTTTLKTACSVGIMGVGLGFYTQRANALPPLAIRPPGALPEEDFLGACIRCGLCARDCPFDILFLGQLGDDIPAGSPYFIARTGPCEMCEDIPCVAACPTNALDHSLTDIEKSRMGLAVVVDQENCIAFQGLRCEVCFNVCPIRGKAITLDMQHNVRSGKHALFIPVVHSDACTGCGLCEKACILEKAAIKVFPTDLAKGELGHHYRFGWKEKEKAGKALVTPDVKHQYNLPAGVRYDLQGKGLIIDSKIDESLPDSPFSTNPLDTLNRKPEDK</sequence>
<comment type="caution">
    <text evidence="10">The sequence shown here is derived from an EMBL/GenBank/DDBJ whole genome shotgun (WGS) entry which is preliminary data.</text>
</comment>
<evidence type="ECO:0000256" key="1">
    <source>
        <dbReference type="ARBA" id="ARBA00022448"/>
    </source>
</evidence>
<name>A0A831W7N3_9GAMM</name>
<dbReference type="PANTHER" id="PTHR42859:SF10">
    <property type="entry name" value="DIMETHYLSULFOXIDE REDUCTASE CHAIN B"/>
    <property type="match status" value="1"/>
</dbReference>
<keyword evidence="2" id="KW-0004">4Fe-4S</keyword>
<dbReference type="PROSITE" id="PS00198">
    <property type="entry name" value="4FE4S_FER_1"/>
    <property type="match status" value="1"/>
</dbReference>
<evidence type="ECO:0000256" key="5">
    <source>
        <dbReference type="ARBA" id="ARBA00022982"/>
    </source>
</evidence>
<dbReference type="InterPro" id="IPR050294">
    <property type="entry name" value="RnfB_subfamily"/>
</dbReference>
<keyword evidence="7" id="KW-0411">Iron-sulfur</keyword>
<keyword evidence="5" id="KW-0249">Electron transport</keyword>
<feature type="domain" description="4Fe-4S ferredoxin-type" evidence="9">
    <location>
        <begin position="133"/>
        <end position="169"/>
    </location>
</feature>
<dbReference type="PANTHER" id="PTHR42859">
    <property type="entry name" value="OXIDOREDUCTASE"/>
    <property type="match status" value="1"/>
</dbReference>
<evidence type="ECO:0000313" key="10">
    <source>
        <dbReference type="EMBL" id="HEC05943.1"/>
    </source>
</evidence>
<dbReference type="Pfam" id="PF12838">
    <property type="entry name" value="Fer4_7"/>
    <property type="match status" value="2"/>
</dbReference>
<dbReference type="SUPFAM" id="SSF54862">
    <property type="entry name" value="4Fe-4S ferredoxins"/>
    <property type="match status" value="1"/>
</dbReference>
<organism evidence="10">
    <name type="scientific">Thiolapillus brandeum</name>
    <dbReference type="NCBI Taxonomy" id="1076588"/>
    <lineage>
        <taxon>Bacteria</taxon>
        <taxon>Pseudomonadati</taxon>
        <taxon>Pseudomonadota</taxon>
        <taxon>Gammaproteobacteria</taxon>
        <taxon>Chromatiales</taxon>
        <taxon>Sedimenticolaceae</taxon>
        <taxon>Thiolapillus</taxon>
    </lineage>
</organism>
<evidence type="ECO:0000256" key="8">
    <source>
        <dbReference type="SAM" id="MobiDB-lite"/>
    </source>
</evidence>
<gene>
    <name evidence="10" type="primary">napG</name>
    <name evidence="10" type="ORF">ENJ12_03775</name>
</gene>
<dbReference type="InterPro" id="IPR004494">
    <property type="entry name" value="MauM_NapG"/>
</dbReference>
<keyword evidence="4" id="KW-0677">Repeat</keyword>
<dbReference type="InterPro" id="IPR017896">
    <property type="entry name" value="4Fe4S_Fe-S-bd"/>
</dbReference>
<dbReference type="AlphaFoldDB" id="A0A831W7N3"/>